<keyword evidence="2" id="KW-1185">Reference proteome</keyword>
<dbReference type="RefSeq" id="YP_009035929.1">
    <property type="nucleotide sequence ID" value="NC_024209.1"/>
</dbReference>
<reference evidence="1 2" key="1">
    <citation type="submission" date="2014-01" db="EMBL/GenBank/DDBJ databases">
        <authorList>
            <person name="Schneider V.M."/>
            <person name="Bowman C.A."/>
            <person name="Russell D.A."/>
            <person name="Pope W.H."/>
            <person name="Jacobs-Sera D."/>
            <person name="Hendrix R.W."/>
            <person name="Hatfull G.F."/>
        </authorList>
    </citation>
    <scope>NUCLEOTIDE SEQUENCE [LARGE SCALE GENOMIC DNA]</scope>
</reference>
<organism evidence="1 2">
    <name type="scientific">Mycobacterium phage Hawkeye</name>
    <dbReference type="NCBI Taxonomy" id="1458711"/>
    <lineage>
        <taxon>Viruses</taxon>
        <taxon>Duplodnaviria</taxon>
        <taxon>Heunggongvirae</taxon>
        <taxon>Uroviricota</taxon>
        <taxon>Caudoviricetes</taxon>
        <taxon>Dclasvirinae</taxon>
        <taxon>Hawkeyevirus</taxon>
        <taxon>Hawkeyevirus hawkeye</taxon>
    </lineage>
</organism>
<sequence>MIEMHCPVQVKRNGKTVPCGFARIIPSGSQTPRCPIHEPTELWLDAEAGFRNRVEIWLQAEQAYLGGNS</sequence>
<dbReference type="Proteomes" id="UP000019737">
    <property type="component" value="Segment"/>
</dbReference>
<name>X2KT13_9CAUD</name>
<evidence type="ECO:0000313" key="1">
    <source>
        <dbReference type="EMBL" id="AHN84045.1"/>
    </source>
</evidence>
<dbReference type="EMBL" id="KJ194582">
    <property type="protein sequence ID" value="AHN84045.1"/>
    <property type="molecule type" value="Genomic_DNA"/>
</dbReference>
<accession>X2KT13</accession>
<dbReference type="GeneID" id="19527214"/>
<gene>
    <name evidence="1" type="primary">34</name>
    <name evidence="1" type="ORF">PBI_HAWKEYE_34</name>
</gene>
<evidence type="ECO:0000313" key="2">
    <source>
        <dbReference type="Proteomes" id="UP000019737"/>
    </source>
</evidence>
<proteinExistence type="predicted"/>
<protein>
    <submittedName>
        <fullName evidence="1">Uncharacterized protein</fullName>
    </submittedName>
</protein>
<dbReference type="KEGG" id="vg:19527214"/>